<dbReference type="InterPro" id="IPR037026">
    <property type="entry name" value="Vgr_OB-fold_dom_sf"/>
</dbReference>
<dbReference type="EMBL" id="QGAL01000001">
    <property type="protein sequence ID" value="TKK23451.1"/>
    <property type="molecule type" value="Genomic_DNA"/>
</dbReference>
<organism evidence="3 4">
    <name type="scientific">Enterobacter cancerogenus</name>
    <dbReference type="NCBI Taxonomy" id="69218"/>
    <lineage>
        <taxon>Bacteria</taxon>
        <taxon>Pseudomonadati</taxon>
        <taxon>Pseudomonadota</taxon>
        <taxon>Gammaproteobacteria</taxon>
        <taxon>Enterobacterales</taxon>
        <taxon>Enterobacteriaceae</taxon>
        <taxon>Enterobacter</taxon>
        <taxon>Enterobacter cloacae complex</taxon>
    </lineage>
</organism>
<dbReference type="Pfam" id="PF18352">
    <property type="entry name" value="Gp138_N"/>
    <property type="match status" value="1"/>
</dbReference>
<dbReference type="RefSeq" id="WP_137272004.1">
    <property type="nucleotide sequence ID" value="NZ_QGAL01000001.1"/>
</dbReference>
<evidence type="ECO:0000313" key="4">
    <source>
        <dbReference type="Proteomes" id="UP000306327"/>
    </source>
</evidence>
<feature type="compositionally biased region" description="Polar residues" evidence="1">
    <location>
        <begin position="237"/>
        <end position="247"/>
    </location>
</feature>
<dbReference type="Proteomes" id="UP000306327">
    <property type="component" value="Unassembled WGS sequence"/>
</dbReference>
<name>A0AB38P9F2_9ENTR</name>
<feature type="region of interest" description="Disordered" evidence="1">
    <location>
        <begin position="226"/>
        <end position="247"/>
    </location>
</feature>
<dbReference type="Gene3D" id="2.40.50.230">
    <property type="entry name" value="Gp5 N-terminal domain"/>
    <property type="match status" value="1"/>
</dbReference>
<keyword evidence="3" id="KW-0396">Initiation factor</keyword>
<reference evidence="3 4" key="1">
    <citation type="journal article" date="2019" name="Sci. Rep.">
        <title>Differences in resource use lead to coexistence of seed-transmitted microbial populations.</title>
        <authorList>
            <person name="Torres-Cortes G."/>
            <person name="Garcia B.J."/>
            <person name="Compant S."/>
            <person name="Rezki S."/>
            <person name="Jones P."/>
            <person name="Preveaux A."/>
            <person name="Briand M."/>
            <person name="Roulet A."/>
            <person name="Bouchez O."/>
            <person name="Jacobson D."/>
            <person name="Barret M."/>
        </authorList>
    </citation>
    <scope>NUCLEOTIDE SEQUENCE [LARGE SCALE GENOMIC DNA]</scope>
    <source>
        <strain evidence="3 4">CFBP13530</strain>
    </source>
</reference>
<dbReference type="GO" id="GO:0003743">
    <property type="term" value="F:translation initiation factor activity"/>
    <property type="evidence" value="ECO:0007669"/>
    <property type="project" value="UniProtKB-KW"/>
</dbReference>
<dbReference type="InterPro" id="IPR041599">
    <property type="entry name" value="Gp138_N"/>
</dbReference>
<evidence type="ECO:0000259" key="2">
    <source>
        <dbReference type="Pfam" id="PF18352"/>
    </source>
</evidence>
<accession>A0AB38P9F2</accession>
<feature type="domain" description="Phage protein Gp138 N-terminal" evidence="2">
    <location>
        <begin position="30"/>
        <end position="127"/>
    </location>
</feature>
<evidence type="ECO:0000313" key="3">
    <source>
        <dbReference type="EMBL" id="TKK23451.1"/>
    </source>
</evidence>
<protein>
    <submittedName>
        <fullName evidence="3">Translation initiation factor IF-2</fullName>
    </submittedName>
</protein>
<gene>
    <name evidence="3" type="ORF">EcCFBP13530_04665</name>
</gene>
<evidence type="ECO:0000256" key="1">
    <source>
        <dbReference type="SAM" id="MobiDB-lite"/>
    </source>
</evidence>
<dbReference type="AlphaFoldDB" id="A0AB38P9F2"/>
<sequence length="247" mass="25449">MSTLNRDTASVDSVLEAGAADLSGRIRVALPAIVTAFDSGRQTVTLQPAIAGTDENGNAMTLPPLADVPVEFPRGGGFAFTFPINPGDEGWVIFSDRCIDGWFTGGKVSQADEHRQHDLSDGGFLPGFSSLARTIGSFRNDAVVMRQLEGSGYVSIDNGGNVDIDGTKLTVHCPAEFMKPVVLDDTATVAGLTTCNGGLSARGGEGAAAKITGSVEVTGGDVTVDGIGTKSHHHIDSQSGNTSEAKA</sequence>
<keyword evidence="3" id="KW-0648">Protein biosynthesis</keyword>
<proteinExistence type="predicted"/>
<comment type="caution">
    <text evidence="3">The sequence shown here is derived from an EMBL/GenBank/DDBJ whole genome shotgun (WGS) entry which is preliminary data.</text>
</comment>